<reference evidence="1" key="1">
    <citation type="submission" date="2022-11" db="EMBL/GenBank/DDBJ databases">
        <title>Genome Sequence of Nemania bipapillata.</title>
        <authorList>
            <person name="Buettner E."/>
        </authorList>
    </citation>
    <scope>NUCLEOTIDE SEQUENCE</scope>
    <source>
        <strain evidence="1">CP14</strain>
    </source>
</reference>
<evidence type="ECO:0000313" key="1">
    <source>
        <dbReference type="EMBL" id="KAJ8122075.1"/>
    </source>
</evidence>
<keyword evidence="2" id="KW-1185">Reference proteome</keyword>
<proteinExistence type="predicted"/>
<organism evidence="1 2">
    <name type="scientific">Nemania bipapillata</name>
    <dbReference type="NCBI Taxonomy" id="110536"/>
    <lineage>
        <taxon>Eukaryota</taxon>
        <taxon>Fungi</taxon>
        <taxon>Dikarya</taxon>
        <taxon>Ascomycota</taxon>
        <taxon>Pezizomycotina</taxon>
        <taxon>Sordariomycetes</taxon>
        <taxon>Xylariomycetidae</taxon>
        <taxon>Xylariales</taxon>
        <taxon>Xylariaceae</taxon>
        <taxon>Nemania</taxon>
    </lineage>
</organism>
<dbReference type="Proteomes" id="UP001153334">
    <property type="component" value="Unassembled WGS sequence"/>
</dbReference>
<accession>A0ACC2J3K6</accession>
<dbReference type="EMBL" id="JAPESX010000295">
    <property type="protein sequence ID" value="KAJ8122075.1"/>
    <property type="molecule type" value="Genomic_DNA"/>
</dbReference>
<sequence>MVVGRNYMWFSQALGWGIPIIGLILLLIFSGVSFRFGQTCHINHENSLADFWIPLLIFAGLTVVIQFATFGYCIKVYLASLADSGQSSAHSGGPSYSNSIRTMTPRQAYRRVRRVIQLQWRGIVIVLIILADVIFFTVTFIYLDNTVEDIKTNPSKSKAWILCLATKNGDKNACLDLAAPLVVGLPVVTAVLILLAMNGLWLLLILGRWSMVTGWVEWFASRGGRQNKEFVSVDARMDLKNDPRSYEMLDRDSTAKNEEILTPSSAMSPVSPGRKTPDYFGRTAPYQPHQRSFSSPRVPQNVHFEMMDSYQSYPEPPAATHTASRTTSPQGYPNYGNMNPLGMNRIEGQEDTRHSPSNYSPNKGSGHVFI</sequence>
<name>A0ACC2J3K6_9PEZI</name>
<protein>
    <submittedName>
        <fullName evidence="1">Uncharacterized protein</fullName>
    </submittedName>
</protein>
<evidence type="ECO:0000313" key="2">
    <source>
        <dbReference type="Proteomes" id="UP001153334"/>
    </source>
</evidence>
<gene>
    <name evidence="1" type="ORF">ONZ43_g1637</name>
</gene>
<comment type="caution">
    <text evidence="1">The sequence shown here is derived from an EMBL/GenBank/DDBJ whole genome shotgun (WGS) entry which is preliminary data.</text>
</comment>